<evidence type="ECO:0000313" key="5">
    <source>
        <dbReference type="EMBL" id="CZS90109.1"/>
    </source>
</evidence>
<keyword evidence="6" id="KW-1185">Reference proteome</keyword>
<dbReference type="Proteomes" id="UP000178912">
    <property type="component" value="Unassembled WGS sequence"/>
</dbReference>
<dbReference type="InterPro" id="IPR004045">
    <property type="entry name" value="Glutathione_S-Trfase_N"/>
</dbReference>
<dbReference type="PANTHER" id="PTHR44051">
    <property type="entry name" value="GLUTATHIONE S-TRANSFERASE-RELATED"/>
    <property type="match status" value="1"/>
</dbReference>
<dbReference type="InterPro" id="IPR040079">
    <property type="entry name" value="Glutathione_S-Trfase"/>
</dbReference>
<sequence>MASQMKPLRLYGGILGPNPGKVAVLLTELRVPFETVTIPISYVKKPEYTAVNPNGRLPTLIDPNNGGIKIWESGAIIEYIIEKYDMDHELSYPQGTEKYYHCKQFLHYQMSGQGPYFGQAWVFTHYWPEKLPAVIGRYMKEIKRVHGVLEGILAGRDWLVGDKCTYADLAFVTWEEIAMTLAEQNPGFYDIEEDFPNVHAWQKRITEKPLLKQLLQERIVLMDKVMAAGRE</sequence>
<comment type="similarity">
    <text evidence="1 2">Belongs to the GST superfamily.</text>
</comment>
<evidence type="ECO:0000256" key="1">
    <source>
        <dbReference type="ARBA" id="ARBA00007409"/>
    </source>
</evidence>
<dbReference type="InterPro" id="IPR036249">
    <property type="entry name" value="Thioredoxin-like_sf"/>
</dbReference>
<dbReference type="AlphaFoldDB" id="A0A1E1JWC8"/>
<dbReference type="SFLD" id="SFLDG00358">
    <property type="entry name" value="Main_(cytGST)"/>
    <property type="match status" value="1"/>
</dbReference>
<gene>
    <name evidence="5" type="ORF">RAG0_01257</name>
</gene>
<protein>
    <submittedName>
        <fullName evidence="5">Related to theta class glutathione S-transferase</fullName>
    </submittedName>
</protein>
<evidence type="ECO:0000256" key="2">
    <source>
        <dbReference type="RuleBase" id="RU003494"/>
    </source>
</evidence>
<dbReference type="SUPFAM" id="SSF52833">
    <property type="entry name" value="Thioredoxin-like"/>
    <property type="match status" value="1"/>
</dbReference>
<evidence type="ECO:0000259" key="4">
    <source>
        <dbReference type="PROSITE" id="PS50405"/>
    </source>
</evidence>
<dbReference type="CDD" id="cd03048">
    <property type="entry name" value="GST_N_Ure2p_like"/>
    <property type="match status" value="1"/>
</dbReference>
<keyword evidence="5" id="KW-0808">Transferase</keyword>
<dbReference type="Pfam" id="PF02798">
    <property type="entry name" value="GST_N"/>
    <property type="match status" value="1"/>
</dbReference>
<dbReference type="InterPro" id="IPR010987">
    <property type="entry name" value="Glutathione-S-Trfase_C-like"/>
</dbReference>
<dbReference type="InterPro" id="IPR036282">
    <property type="entry name" value="Glutathione-S-Trfase_C_sf"/>
</dbReference>
<dbReference type="Gene3D" id="1.20.1050.130">
    <property type="match status" value="1"/>
</dbReference>
<organism evidence="5 6">
    <name type="scientific">Rhynchosporium agropyri</name>
    <dbReference type="NCBI Taxonomy" id="914238"/>
    <lineage>
        <taxon>Eukaryota</taxon>
        <taxon>Fungi</taxon>
        <taxon>Dikarya</taxon>
        <taxon>Ascomycota</taxon>
        <taxon>Pezizomycotina</taxon>
        <taxon>Leotiomycetes</taxon>
        <taxon>Helotiales</taxon>
        <taxon>Ploettnerulaceae</taxon>
        <taxon>Rhynchosporium</taxon>
    </lineage>
</organism>
<reference evidence="6" key="1">
    <citation type="submission" date="2016-03" db="EMBL/GenBank/DDBJ databases">
        <authorList>
            <person name="Guldener U."/>
        </authorList>
    </citation>
    <scope>NUCLEOTIDE SEQUENCE [LARGE SCALE GENOMIC DNA]</scope>
    <source>
        <strain evidence="6">04CH-RAC-A.6.1</strain>
    </source>
</reference>
<dbReference type="PROSITE" id="PS50405">
    <property type="entry name" value="GST_CTER"/>
    <property type="match status" value="1"/>
</dbReference>
<dbReference type="GO" id="GO:0016740">
    <property type="term" value="F:transferase activity"/>
    <property type="evidence" value="ECO:0007669"/>
    <property type="project" value="UniProtKB-KW"/>
</dbReference>
<dbReference type="SFLD" id="SFLDG01151">
    <property type="entry name" value="Main.2:_Nu-like"/>
    <property type="match status" value="1"/>
</dbReference>
<dbReference type="SFLD" id="SFLDS00019">
    <property type="entry name" value="Glutathione_Transferase_(cytos"/>
    <property type="match status" value="1"/>
</dbReference>
<feature type="domain" description="GST C-terminal" evidence="4">
    <location>
        <begin position="95"/>
        <end position="226"/>
    </location>
</feature>
<dbReference type="InterPro" id="IPR004046">
    <property type="entry name" value="GST_C"/>
</dbReference>
<evidence type="ECO:0000313" key="6">
    <source>
        <dbReference type="Proteomes" id="UP000178912"/>
    </source>
</evidence>
<dbReference type="OrthoDB" id="422574at2759"/>
<name>A0A1E1JWC8_9HELO</name>
<dbReference type="PROSITE" id="PS50404">
    <property type="entry name" value="GST_NTER"/>
    <property type="match status" value="1"/>
</dbReference>
<dbReference type="PANTHER" id="PTHR44051:SF3">
    <property type="entry name" value="TRANSCRIPTIONAL REGULATOR URE2"/>
    <property type="match status" value="1"/>
</dbReference>
<dbReference type="EMBL" id="FJUX01000004">
    <property type="protein sequence ID" value="CZS90109.1"/>
    <property type="molecule type" value="Genomic_DNA"/>
</dbReference>
<dbReference type="Pfam" id="PF00043">
    <property type="entry name" value="GST_C"/>
    <property type="match status" value="1"/>
</dbReference>
<feature type="domain" description="GST N-terminal" evidence="3">
    <location>
        <begin position="6"/>
        <end position="88"/>
    </location>
</feature>
<evidence type="ECO:0000259" key="3">
    <source>
        <dbReference type="PROSITE" id="PS50404"/>
    </source>
</evidence>
<dbReference type="SUPFAM" id="SSF47616">
    <property type="entry name" value="GST C-terminal domain-like"/>
    <property type="match status" value="1"/>
</dbReference>
<accession>A0A1E1JWC8</accession>
<proteinExistence type="inferred from homology"/>